<proteinExistence type="predicted"/>
<protein>
    <submittedName>
        <fullName evidence="1">Uncharacterized protein</fullName>
    </submittedName>
</protein>
<reference evidence="1" key="1">
    <citation type="journal article" date="2020" name="Stud. Mycol.">
        <title>101 Dothideomycetes genomes: a test case for predicting lifestyles and emergence of pathogens.</title>
        <authorList>
            <person name="Haridas S."/>
            <person name="Albert R."/>
            <person name="Binder M."/>
            <person name="Bloem J."/>
            <person name="Labutti K."/>
            <person name="Salamov A."/>
            <person name="Andreopoulos B."/>
            <person name="Baker S."/>
            <person name="Barry K."/>
            <person name="Bills G."/>
            <person name="Bluhm B."/>
            <person name="Cannon C."/>
            <person name="Castanera R."/>
            <person name="Culley D."/>
            <person name="Daum C."/>
            <person name="Ezra D."/>
            <person name="Gonzalez J."/>
            <person name="Henrissat B."/>
            <person name="Kuo A."/>
            <person name="Liang C."/>
            <person name="Lipzen A."/>
            <person name="Lutzoni F."/>
            <person name="Magnuson J."/>
            <person name="Mondo S."/>
            <person name="Nolan M."/>
            <person name="Ohm R."/>
            <person name="Pangilinan J."/>
            <person name="Park H.-J."/>
            <person name="Ramirez L."/>
            <person name="Alfaro M."/>
            <person name="Sun H."/>
            <person name="Tritt A."/>
            <person name="Yoshinaga Y."/>
            <person name="Zwiers L.-H."/>
            <person name="Turgeon B."/>
            <person name="Goodwin S."/>
            <person name="Spatafora J."/>
            <person name="Crous P."/>
            <person name="Grigoriev I."/>
        </authorList>
    </citation>
    <scope>NUCLEOTIDE SEQUENCE</scope>
    <source>
        <strain evidence="1">CBS 183.55</strain>
    </source>
</reference>
<evidence type="ECO:0000313" key="1">
    <source>
        <dbReference type="EMBL" id="KAF1930016.1"/>
    </source>
</evidence>
<name>A0A6A5RUN8_9PLEO</name>
<evidence type="ECO:0000313" key="2">
    <source>
        <dbReference type="Proteomes" id="UP000800082"/>
    </source>
</evidence>
<dbReference type="OrthoDB" id="408631at2759"/>
<sequence>MLYDDGCRAANPEQAEEREAAIEGSPPVLGTITHQDSSKCSHFLPWEGIDGVTLIFGVIRNDGASFSTYPKAPIANHIQGLRVALGINSTWAEKVIASDKTFRCVDQATVYAGAQTKAFKKAYYYQFERTINGYDPNNLGTPKDKNPDSPYFRVPGADMPWFLARGYDKVIEGVKNYGQWNQVDGGKKSGDEVRLLDWPSTNTGYVDMKQCAWLGYPLDYYLKGGV</sequence>
<keyword evidence="2" id="KW-1185">Reference proteome</keyword>
<organism evidence="1 2">
    <name type="scientific">Didymella exigua CBS 183.55</name>
    <dbReference type="NCBI Taxonomy" id="1150837"/>
    <lineage>
        <taxon>Eukaryota</taxon>
        <taxon>Fungi</taxon>
        <taxon>Dikarya</taxon>
        <taxon>Ascomycota</taxon>
        <taxon>Pezizomycotina</taxon>
        <taxon>Dothideomycetes</taxon>
        <taxon>Pleosporomycetidae</taxon>
        <taxon>Pleosporales</taxon>
        <taxon>Pleosporineae</taxon>
        <taxon>Didymellaceae</taxon>
        <taxon>Didymella</taxon>
    </lineage>
</organism>
<dbReference type="GeneID" id="54347480"/>
<dbReference type="RefSeq" id="XP_033450264.1">
    <property type="nucleotide sequence ID" value="XM_033589832.1"/>
</dbReference>
<dbReference type="EMBL" id="ML978964">
    <property type="protein sequence ID" value="KAF1930016.1"/>
    <property type="molecule type" value="Genomic_DNA"/>
</dbReference>
<gene>
    <name evidence="1" type="ORF">M421DRAFT_3779</name>
</gene>
<accession>A0A6A5RUN8</accession>
<dbReference type="AlphaFoldDB" id="A0A6A5RUN8"/>
<dbReference type="Proteomes" id="UP000800082">
    <property type="component" value="Unassembled WGS sequence"/>
</dbReference>